<comment type="cofactor">
    <cofactor evidence="1">
        <name>pantetheine 4'-phosphate</name>
        <dbReference type="ChEBI" id="CHEBI:47942"/>
    </cofactor>
</comment>
<evidence type="ECO:0000259" key="4">
    <source>
        <dbReference type="PROSITE" id="PS50075"/>
    </source>
</evidence>
<dbReference type="SMART" id="SM00823">
    <property type="entry name" value="PKS_PP"/>
    <property type="match status" value="1"/>
</dbReference>
<proteinExistence type="predicted"/>
<dbReference type="GO" id="GO:0043041">
    <property type="term" value="P:amino acid activation for nonribosomal peptide biosynthetic process"/>
    <property type="evidence" value="ECO:0007669"/>
    <property type="project" value="TreeGrafter"/>
</dbReference>
<dbReference type="AlphaFoldDB" id="A0A5B2WHR6"/>
<accession>A0A5B2WHR6</accession>
<keyword evidence="2" id="KW-0596">Phosphopantetheine</keyword>
<organism evidence="5 6">
    <name type="scientific">Solihabitans fulvus</name>
    <dbReference type="NCBI Taxonomy" id="1892852"/>
    <lineage>
        <taxon>Bacteria</taxon>
        <taxon>Bacillati</taxon>
        <taxon>Actinomycetota</taxon>
        <taxon>Actinomycetes</taxon>
        <taxon>Pseudonocardiales</taxon>
        <taxon>Pseudonocardiaceae</taxon>
        <taxon>Solihabitans</taxon>
    </lineage>
</organism>
<dbReference type="GO" id="GO:0044550">
    <property type="term" value="P:secondary metabolite biosynthetic process"/>
    <property type="evidence" value="ECO:0007669"/>
    <property type="project" value="TreeGrafter"/>
</dbReference>
<dbReference type="PROSITE" id="PS50075">
    <property type="entry name" value="CARRIER"/>
    <property type="match status" value="1"/>
</dbReference>
<dbReference type="PANTHER" id="PTHR45527:SF1">
    <property type="entry name" value="FATTY ACID SYNTHASE"/>
    <property type="match status" value="1"/>
</dbReference>
<name>A0A5B2WHR6_9PSEU</name>
<evidence type="ECO:0000256" key="3">
    <source>
        <dbReference type="ARBA" id="ARBA00022553"/>
    </source>
</evidence>
<dbReference type="SUPFAM" id="SSF47336">
    <property type="entry name" value="ACP-like"/>
    <property type="match status" value="1"/>
</dbReference>
<sequence>RAIIDAAARHKTVLLQTVPSMLDMILDTITPHDHTTLTHLRNTVSSGEALHPNTITRYHNTMPGTLHNTWGATEVSIDSTIHTCTHHDTTDTGPTAIGKPFDNNQIHILDHHLNPVPLGTTGNLYIAGTGLARGYLHNPTKTAQTFLPNPFQPGQRMYNTGDQGYQRPDGTLKYTGRNDHQIKIRGMRVELGEIDTTLHNHPTIKNAITTHHQAPNGLKRLISYVTPADLDVTVSPDDVRAYVGDHLPDYMTPSLVIVLDRLPLNANGKVDRLRLPEPTDPGALTGTEFVAPTGPAQQAVVAIWADLLGTNRIGAQDNFFHLGGHSLLAAKFTARVRSRFGVELPLQVVFTSPTVRALASELESLLEARIRDLSEDEALALLRELA</sequence>
<dbReference type="OrthoDB" id="3243414at2"/>
<dbReference type="SUPFAM" id="SSF56801">
    <property type="entry name" value="Acetyl-CoA synthetase-like"/>
    <property type="match status" value="1"/>
</dbReference>
<dbReference type="Gene3D" id="3.40.50.12780">
    <property type="entry name" value="N-terminal domain of ligase-like"/>
    <property type="match status" value="1"/>
</dbReference>
<keyword evidence="3" id="KW-0597">Phosphoprotein</keyword>
<evidence type="ECO:0000256" key="1">
    <source>
        <dbReference type="ARBA" id="ARBA00001957"/>
    </source>
</evidence>
<gene>
    <name evidence="5" type="ORF">F0L68_38220</name>
</gene>
<dbReference type="GO" id="GO:0031177">
    <property type="term" value="F:phosphopantetheine binding"/>
    <property type="evidence" value="ECO:0007669"/>
    <property type="project" value="InterPro"/>
</dbReference>
<feature type="non-terminal residue" evidence="5">
    <location>
        <position position="1"/>
    </location>
</feature>
<dbReference type="Gene3D" id="1.10.1200.10">
    <property type="entry name" value="ACP-like"/>
    <property type="match status" value="1"/>
</dbReference>
<evidence type="ECO:0000256" key="2">
    <source>
        <dbReference type="ARBA" id="ARBA00022450"/>
    </source>
</evidence>
<keyword evidence="6" id="KW-1185">Reference proteome</keyword>
<dbReference type="GO" id="GO:0005737">
    <property type="term" value="C:cytoplasm"/>
    <property type="evidence" value="ECO:0007669"/>
    <property type="project" value="TreeGrafter"/>
</dbReference>
<dbReference type="InterPro" id="IPR009081">
    <property type="entry name" value="PP-bd_ACP"/>
</dbReference>
<dbReference type="InterPro" id="IPR000873">
    <property type="entry name" value="AMP-dep_synth/lig_dom"/>
</dbReference>
<dbReference type="InterPro" id="IPR036736">
    <property type="entry name" value="ACP-like_sf"/>
</dbReference>
<protein>
    <submittedName>
        <fullName evidence="5">Non-ribosomal peptide synthetase</fullName>
    </submittedName>
</protein>
<dbReference type="Pfam" id="PF13193">
    <property type="entry name" value="AMP-binding_C"/>
    <property type="match status" value="1"/>
</dbReference>
<dbReference type="InterPro" id="IPR025110">
    <property type="entry name" value="AMP-bd_C"/>
</dbReference>
<feature type="domain" description="Carrier" evidence="4">
    <location>
        <begin position="291"/>
        <end position="366"/>
    </location>
</feature>
<dbReference type="Proteomes" id="UP000323454">
    <property type="component" value="Unassembled WGS sequence"/>
</dbReference>
<dbReference type="GO" id="GO:0072330">
    <property type="term" value="P:monocarboxylic acid biosynthetic process"/>
    <property type="evidence" value="ECO:0007669"/>
    <property type="project" value="UniProtKB-ARBA"/>
</dbReference>
<dbReference type="FunFam" id="2.30.38.10:FF:000001">
    <property type="entry name" value="Non-ribosomal peptide synthetase PvdI"/>
    <property type="match status" value="1"/>
</dbReference>
<dbReference type="PANTHER" id="PTHR45527">
    <property type="entry name" value="NONRIBOSOMAL PEPTIDE SYNTHETASE"/>
    <property type="match status" value="1"/>
</dbReference>
<dbReference type="FunFam" id="1.10.1200.10:FF:000016">
    <property type="entry name" value="Non-ribosomal peptide synthase"/>
    <property type="match status" value="1"/>
</dbReference>
<evidence type="ECO:0000313" key="5">
    <source>
        <dbReference type="EMBL" id="KAA2250935.1"/>
    </source>
</evidence>
<dbReference type="RefSeq" id="WP_149854810.1">
    <property type="nucleotide sequence ID" value="NZ_VUOB01000086.1"/>
</dbReference>
<reference evidence="5 6" key="2">
    <citation type="submission" date="2019-09" db="EMBL/GenBank/DDBJ databases">
        <authorList>
            <person name="Jin C."/>
        </authorList>
    </citation>
    <scope>NUCLEOTIDE SEQUENCE [LARGE SCALE GENOMIC DNA]</scope>
    <source>
        <strain evidence="5 6">AN110305</strain>
    </source>
</reference>
<dbReference type="InterPro" id="IPR045851">
    <property type="entry name" value="AMP-bd_C_sf"/>
</dbReference>
<evidence type="ECO:0000313" key="6">
    <source>
        <dbReference type="Proteomes" id="UP000323454"/>
    </source>
</evidence>
<dbReference type="InterPro" id="IPR020806">
    <property type="entry name" value="PKS_PP-bd"/>
</dbReference>
<reference evidence="5 6" key="1">
    <citation type="submission" date="2019-09" db="EMBL/GenBank/DDBJ databases">
        <title>Goodfellowia gen. nov., a new genus of the Pseudonocardineae related to Actinoalloteichus, containing Goodfellowia coeruleoviolacea gen. nov., comb. nov. gen. nov., comb. nov.</title>
        <authorList>
            <person name="Labeda D."/>
        </authorList>
    </citation>
    <scope>NUCLEOTIDE SEQUENCE [LARGE SCALE GENOMIC DNA]</scope>
    <source>
        <strain evidence="5 6">AN110305</strain>
    </source>
</reference>
<dbReference type="EMBL" id="VUOB01000086">
    <property type="protein sequence ID" value="KAA2250935.1"/>
    <property type="molecule type" value="Genomic_DNA"/>
</dbReference>
<dbReference type="Gene3D" id="3.30.300.30">
    <property type="match status" value="1"/>
</dbReference>
<dbReference type="InterPro" id="IPR042099">
    <property type="entry name" value="ANL_N_sf"/>
</dbReference>
<comment type="caution">
    <text evidence="5">The sequence shown here is derived from an EMBL/GenBank/DDBJ whole genome shotgun (WGS) entry which is preliminary data.</text>
</comment>
<dbReference type="Pfam" id="PF00501">
    <property type="entry name" value="AMP-binding"/>
    <property type="match status" value="1"/>
</dbReference>
<dbReference type="Pfam" id="PF00550">
    <property type="entry name" value="PP-binding"/>
    <property type="match status" value="1"/>
</dbReference>